<dbReference type="PATRIC" id="fig|396596.7.peg.4570"/>
<reference evidence="1 2" key="1">
    <citation type="submission" date="2008-03" db="EMBL/GenBank/DDBJ databases">
        <title>Sequencing of the draft genome and assembly of Burkholderia ambifaria IOP40-10.</title>
        <authorList>
            <consortium name="US DOE Joint Genome Institute (JGI-PGF)"/>
            <person name="Copeland A."/>
            <person name="Lucas S."/>
            <person name="Lapidus A."/>
            <person name="Glavina del Rio T."/>
            <person name="Dalin E."/>
            <person name="Tice H."/>
            <person name="Bruce D."/>
            <person name="Goodwin L."/>
            <person name="Pitluck S."/>
            <person name="Larimer F."/>
            <person name="Land M.L."/>
            <person name="Hauser L."/>
            <person name="Tiedje J."/>
            <person name="Richardson P."/>
        </authorList>
    </citation>
    <scope>NUCLEOTIDE SEQUENCE [LARGE SCALE GENOMIC DNA]</scope>
    <source>
        <strain evidence="1 2">IOP40-10</strain>
    </source>
</reference>
<dbReference type="AlphaFoldDB" id="B1FGH5"/>
<dbReference type="Proteomes" id="UP000005463">
    <property type="component" value="Unassembled WGS sequence"/>
</dbReference>
<gene>
    <name evidence="1" type="ORF">BamIOP4010DRAFT_3135</name>
</gene>
<dbReference type="EMBL" id="ABLC01000073">
    <property type="protein sequence ID" value="EDT03367.1"/>
    <property type="molecule type" value="Genomic_DNA"/>
</dbReference>
<evidence type="ECO:0000313" key="2">
    <source>
        <dbReference type="Proteomes" id="UP000005463"/>
    </source>
</evidence>
<sequence>MALIERSNAGFESEPLRAGEQHPVQLQLAIRGDGLFRLDLNVVLEVILQVLAHVGQINSNLDAFFLQMCAWSDAGKHQQWVQWKSTVRL</sequence>
<name>B1FGH5_9BURK</name>
<accession>B1FGH5</accession>
<evidence type="ECO:0000313" key="1">
    <source>
        <dbReference type="EMBL" id="EDT03367.1"/>
    </source>
</evidence>
<organism evidence="1 2">
    <name type="scientific">Burkholderia ambifaria IOP40-10</name>
    <dbReference type="NCBI Taxonomy" id="396596"/>
    <lineage>
        <taxon>Bacteria</taxon>
        <taxon>Pseudomonadati</taxon>
        <taxon>Pseudomonadota</taxon>
        <taxon>Betaproteobacteria</taxon>
        <taxon>Burkholderiales</taxon>
        <taxon>Burkholderiaceae</taxon>
        <taxon>Burkholderia</taxon>
        <taxon>Burkholderia cepacia complex</taxon>
    </lineage>
</organism>
<comment type="caution">
    <text evidence="1">The sequence shown here is derived from an EMBL/GenBank/DDBJ whole genome shotgun (WGS) entry which is preliminary data.</text>
</comment>
<proteinExistence type="predicted"/>
<protein>
    <submittedName>
        <fullName evidence="1">Uncharacterized protein</fullName>
    </submittedName>
</protein>